<dbReference type="AlphaFoldDB" id="A0A1E5Q8Y3"/>
<dbReference type="Proteomes" id="UP000095347">
    <property type="component" value="Unassembled WGS sequence"/>
</dbReference>
<feature type="compositionally biased region" description="Low complexity" evidence="1">
    <location>
        <begin position="201"/>
        <end position="230"/>
    </location>
</feature>
<proteinExistence type="predicted"/>
<gene>
    <name evidence="2" type="ORF">BEN30_07965</name>
</gene>
<organism evidence="2 3">
    <name type="scientific">Magnetovibrio blakemorei</name>
    <dbReference type="NCBI Taxonomy" id="28181"/>
    <lineage>
        <taxon>Bacteria</taxon>
        <taxon>Pseudomonadati</taxon>
        <taxon>Pseudomonadota</taxon>
        <taxon>Alphaproteobacteria</taxon>
        <taxon>Rhodospirillales</taxon>
        <taxon>Magnetovibrionaceae</taxon>
        <taxon>Magnetovibrio</taxon>
    </lineage>
</organism>
<reference evidence="3" key="1">
    <citation type="submission" date="2016-07" db="EMBL/GenBank/DDBJ databases">
        <authorList>
            <person name="Florea S."/>
            <person name="Webb J.S."/>
            <person name="Jaromczyk J."/>
            <person name="Schardl C.L."/>
        </authorList>
    </citation>
    <scope>NUCLEOTIDE SEQUENCE [LARGE SCALE GENOMIC DNA]</scope>
    <source>
        <strain evidence="3">MV-1</strain>
    </source>
</reference>
<comment type="caution">
    <text evidence="2">The sequence shown here is derived from an EMBL/GenBank/DDBJ whole genome shotgun (WGS) entry which is preliminary data.</text>
</comment>
<feature type="compositionally biased region" description="Low complexity" evidence="1">
    <location>
        <begin position="336"/>
        <end position="345"/>
    </location>
</feature>
<feature type="region of interest" description="Disordered" evidence="1">
    <location>
        <begin position="200"/>
        <end position="231"/>
    </location>
</feature>
<feature type="compositionally biased region" description="Low complexity" evidence="1">
    <location>
        <begin position="57"/>
        <end position="67"/>
    </location>
</feature>
<evidence type="ECO:0000313" key="3">
    <source>
        <dbReference type="Proteomes" id="UP000095347"/>
    </source>
</evidence>
<dbReference type="STRING" id="28181.BEN30_07965"/>
<protein>
    <submittedName>
        <fullName evidence="2">Uncharacterized protein</fullName>
    </submittedName>
</protein>
<accession>A0A1E5Q8Y3</accession>
<keyword evidence="3" id="KW-1185">Reference proteome</keyword>
<feature type="region of interest" description="Disordered" evidence="1">
    <location>
        <begin position="336"/>
        <end position="364"/>
    </location>
</feature>
<feature type="region of interest" description="Disordered" evidence="1">
    <location>
        <begin position="57"/>
        <end position="89"/>
    </location>
</feature>
<name>A0A1E5Q8Y3_9PROT</name>
<evidence type="ECO:0000256" key="1">
    <source>
        <dbReference type="SAM" id="MobiDB-lite"/>
    </source>
</evidence>
<dbReference type="EMBL" id="MCGG01000018">
    <property type="protein sequence ID" value="OEJ67924.1"/>
    <property type="molecule type" value="Genomic_DNA"/>
</dbReference>
<sequence>MTVEINERNWIMRTKMMTRVALQRFPTLMLAPAVVLGLATVIYVGPGAGVCLAQDADQPTDATTTEPTAPPRSQGPYYARPLPPGANGMGGFPPMGFDPMTGTVAPNTGSDDVYAQTMNNRASGGTGGGTGGDTQVDVQVRGHIGIGGRGNGQGGAHGLGNPGWGAYSGQGAPFRNGYGAPYGTPFNMGPAVPQYAPQALETESAETPAGETSTAAPSSASPQAAPAYPAGVPNYPQPFTWAPSGMPVPGLSTGPGAGAYVQPQGVAPRANVAQPQQPDWVQERRAEAEKRRLEAEKRFTEMRNNNFYAGRGYGQGFGSGYGQPYGQGYGAPYGVPYGAPYGYAPHPQPQPQPQDAPKSEEKTN</sequence>
<evidence type="ECO:0000313" key="2">
    <source>
        <dbReference type="EMBL" id="OEJ67924.1"/>
    </source>
</evidence>